<gene>
    <name evidence="1" type="ORF">C6571_01615</name>
</gene>
<organism evidence="1 2">
    <name type="scientific">Simplicispira suum</name>
    <dbReference type="NCBI Taxonomy" id="2109915"/>
    <lineage>
        <taxon>Bacteria</taxon>
        <taxon>Pseudomonadati</taxon>
        <taxon>Pseudomonadota</taxon>
        <taxon>Betaproteobacteria</taxon>
        <taxon>Burkholderiales</taxon>
        <taxon>Comamonadaceae</taxon>
        <taxon>Simplicispira</taxon>
    </lineage>
</organism>
<dbReference type="EMBL" id="CP027669">
    <property type="protein sequence ID" value="AVO40159.1"/>
    <property type="molecule type" value="Genomic_DNA"/>
</dbReference>
<dbReference type="AlphaFoldDB" id="A0A2S0MW91"/>
<keyword evidence="2" id="KW-1185">Reference proteome</keyword>
<evidence type="ECO:0000313" key="1">
    <source>
        <dbReference type="EMBL" id="AVO40159.1"/>
    </source>
</evidence>
<proteinExistence type="predicted"/>
<dbReference type="Proteomes" id="UP000239326">
    <property type="component" value="Chromosome"/>
</dbReference>
<dbReference type="InterPro" id="IPR021317">
    <property type="entry name" value="DUF2917"/>
</dbReference>
<sequence length="113" mass="12390">MRAIHHQPLFARHFGAAETLLPIAKFLTRFIAPAPAHLREASCGTVPQAMAKGETVWINQPFGRTIFCLHGRLWLCFDGTPVDIVLDPGESHPCMERSPLSIHALSPAAVRVA</sequence>
<evidence type="ECO:0000313" key="2">
    <source>
        <dbReference type="Proteomes" id="UP000239326"/>
    </source>
</evidence>
<accession>A0A2S0MW91</accession>
<reference evidence="1 2" key="1">
    <citation type="submission" date="2018-03" db="EMBL/GenBank/DDBJ databases">
        <title>Genome sequencing of Simplicispira sp.</title>
        <authorList>
            <person name="Kim S.-J."/>
            <person name="Heo J."/>
            <person name="Kwon S.-W."/>
        </authorList>
    </citation>
    <scope>NUCLEOTIDE SEQUENCE [LARGE SCALE GENOMIC DNA]</scope>
    <source>
        <strain evidence="1 2">SC1-8</strain>
    </source>
</reference>
<name>A0A2S0MW91_9BURK</name>
<evidence type="ECO:0008006" key="3">
    <source>
        <dbReference type="Google" id="ProtNLM"/>
    </source>
</evidence>
<dbReference type="RefSeq" id="WP_106445152.1">
    <property type="nucleotide sequence ID" value="NZ_CP027669.1"/>
</dbReference>
<dbReference type="KEGG" id="simp:C6571_01615"/>
<dbReference type="Pfam" id="PF11142">
    <property type="entry name" value="DUF2917"/>
    <property type="match status" value="1"/>
</dbReference>
<protein>
    <recommendedName>
        <fullName evidence="3">DUF2917 domain-containing protein</fullName>
    </recommendedName>
</protein>
<dbReference type="OrthoDB" id="200037at2"/>